<evidence type="ECO:0000313" key="4">
    <source>
        <dbReference type="EMBL" id="OAO17934.1"/>
    </source>
</evidence>
<reference evidence="4 5" key="1">
    <citation type="submission" date="2016-05" db="EMBL/GenBank/DDBJ databases">
        <title>Nuclear genome of Blastocystis sp. subtype 1 NandII.</title>
        <authorList>
            <person name="Gentekaki E."/>
            <person name="Curtis B."/>
            <person name="Stairs C."/>
            <person name="Eme L."/>
            <person name="Herman E."/>
            <person name="Klimes V."/>
            <person name="Arias M.C."/>
            <person name="Elias M."/>
            <person name="Hilliou F."/>
            <person name="Klute M."/>
            <person name="Malik S.-B."/>
            <person name="Pightling A."/>
            <person name="Rachubinski R."/>
            <person name="Salas D."/>
            <person name="Schlacht A."/>
            <person name="Suga H."/>
            <person name="Archibald J."/>
            <person name="Ball S.G."/>
            <person name="Clark G."/>
            <person name="Dacks J."/>
            <person name="Van Der Giezen M."/>
            <person name="Tsaousis A."/>
            <person name="Roger A."/>
        </authorList>
    </citation>
    <scope>NUCLEOTIDE SEQUENCE [LARGE SCALE GENOMIC DNA]</scope>
    <source>
        <strain evidence="5">ATCC 50177 / NandII</strain>
    </source>
</reference>
<accession>A0A196SQ70</accession>
<evidence type="ECO:0000256" key="3">
    <source>
        <dbReference type="ARBA" id="ARBA00023274"/>
    </source>
</evidence>
<organism evidence="4 5">
    <name type="scientific">Blastocystis sp. subtype 1 (strain ATCC 50177 / NandII)</name>
    <dbReference type="NCBI Taxonomy" id="478820"/>
    <lineage>
        <taxon>Eukaryota</taxon>
        <taxon>Sar</taxon>
        <taxon>Stramenopiles</taxon>
        <taxon>Bigyra</taxon>
        <taxon>Opalozoa</taxon>
        <taxon>Opalinata</taxon>
        <taxon>Blastocystidae</taxon>
        <taxon>Blastocystis</taxon>
    </lineage>
</organism>
<dbReference type="GO" id="GO:0006412">
    <property type="term" value="P:translation"/>
    <property type="evidence" value="ECO:0007669"/>
    <property type="project" value="InterPro"/>
</dbReference>
<dbReference type="InterPro" id="IPR000509">
    <property type="entry name" value="Ribosomal_eL36"/>
</dbReference>
<comment type="similarity">
    <text evidence="1">Belongs to the eukaryotic ribosomal protein eL36 family.</text>
</comment>
<dbReference type="GO" id="GO:0005840">
    <property type="term" value="C:ribosome"/>
    <property type="evidence" value="ECO:0007669"/>
    <property type="project" value="UniProtKB-KW"/>
</dbReference>
<dbReference type="InterPro" id="IPR038097">
    <property type="entry name" value="Ribosomal_eL36_sf"/>
</dbReference>
<comment type="caution">
    <text evidence="4">The sequence shown here is derived from an EMBL/GenBank/DDBJ whole genome shotgun (WGS) entry which is preliminary data.</text>
</comment>
<evidence type="ECO:0000313" key="5">
    <source>
        <dbReference type="Proteomes" id="UP000078348"/>
    </source>
</evidence>
<dbReference type="GO" id="GO:1990904">
    <property type="term" value="C:ribonucleoprotein complex"/>
    <property type="evidence" value="ECO:0007669"/>
    <property type="project" value="UniProtKB-KW"/>
</dbReference>
<keyword evidence="2 4" id="KW-0689">Ribosomal protein</keyword>
<dbReference type="FunFam" id="1.10.10.1760:FF:000001">
    <property type="entry name" value="60S ribosomal protein L36"/>
    <property type="match status" value="1"/>
</dbReference>
<dbReference type="Gene3D" id="1.10.10.1760">
    <property type="entry name" value="60S ribosomal protein L36"/>
    <property type="match status" value="1"/>
</dbReference>
<evidence type="ECO:0000256" key="2">
    <source>
        <dbReference type="ARBA" id="ARBA00022980"/>
    </source>
</evidence>
<dbReference type="GO" id="GO:0003735">
    <property type="term" value="F:structural constituent of ribosome"/>
    <property type="evidence" value="ECO:0007669"/>
    <property type="project" value="InterPro"/>
</dbReference>
<keyword evidence="5" id="KW-1185">Reference proteome</keyword>
<dbReference type="AlphaFoldDB" id="A0A196SQ70"/>
<proteinExistence type="inferred from homology"/>
<dbReference type="PANTHER" id="PTHR10114">
    <property type="entry name" value="60S RIBOSOMAL PROTEIN L36"/>
    <property type="match status" value="1"/>
</dbReference>
<evidence type="ECO:0000256" key="1">
    <source>
        <dbReference type="ARBA" id="ARBA00006509"/>
    </source>
</evidence>
<protein>
    <submittedName>
        <fullName evidence="4">Ribosomal protein 36 60S large ribosomal subunit</fullName>
    </submittedName>
</protein>
<dbReference type="Pfam" id="PF01158">
    <property type="entry name" value="Ribosomal_L36e"/>
    <property type="match status" value="1"/>
</dbReference>
<dbReference type="STRING" id="478820.A0A196SQ70"/>
<dbReference type="OrthoDB" id="25649at2759"/>
<sequence length="108" mass="12283">MKGPWESIAVGLEKGHKTQKLEKVANHASKRACSKRVKAVRELIGEVCGLLPYEKHMMDILKAGGNNTEKKMYKFAKKRLGSHKRAVAKRDAVKELYAKMRRAAHHHH</sequence>
<keyword evidence="3" id="KW-0687">Ribonucleoprotein</keyword>
<name>A0A196SQ70_BLAHN</name>
<gene>
    <name evidence="4" type="ORF">AV274_0267</name>
</gene>
<dbReference type="Proteomes" id="UP000078348">
    <property type="component" value="Unassembled WGS sequence"/>
</dbReference>
<dbReference type="EMBL" id="LXWW01000012">
    <property type="protein sequence ID" value="OAO17934.1"/>
    <property type="molecule type" value="Genomic_DNA"/>
</dbReference>